<dbReference type="AlphaFoldDB" id="A0A382HHR5"/>
<proteinExistence type="predicted"/>
<gene>
    <name evidence="1" type="ORF">METZ01_LOCUS239702</name>
</gene>
<dbReference type="EMBL" id="UINC01061357">
    <property type="protein sequence ID" value="SVB86848.1"/>
    <property type="molecule type" value="Genomic_DNA"/>
</dbReference>
<feature type="non-terminal residue" evidence="1">
    <location>
        <position position="244"/>
    </location>
</feature>
<organism evidence="1">
    <name type="scientific">marine metagenome</name>
    <dbReference type="NCBI Taxonomy" id="408172"/>
    <lineage>
        <taxon>unclassified sequences</taxon>
        <taxon>metagenomes</taxon>
        <taxon>ecological metagenomes</taxon>
    </lineage>
</organism>
<dbReference type="Gene3D" id="1.25.40.10">
    <property type="entry name" value="Tetratricopeptide repeat domain"/>
    <property type="match status" value="1"/>
</dbReference>
<accession>A0A382HHR5</accession>
<evidence type="ECO:0000313" key="1">
    <source>
        <dbReference type="EMBL" id="SVB86848.1"/>
    </source>
</evidence>
<protein>
    <submittedName>
        <fullName evidence="1">Uncharacterized protein</fullName>
    </submittedName>
</protein>
<dbReference type="SUPFAM" id="SSF48452">
    <property type="entry name" value="TPR-like"/>
    <property type="match status" value="1"/>
</dbReference>
<dbReference type="InterPro" id="IPR011990">
    <property type="entry name" value="TPR-like_helical_dom_sf"/>
</dbReference>
<dbReference type="PROSITE" id="PS50005">
    <property type="entry name" value="TPR"/>
    <property type="match status" value="1"/>
</dbReference>
<dbReference type="Pfam" id="PF13181">
    <property type="entry name" value="TPR_8"/>
    <property type="match status" value="1"/>
</dbReference>
<sequence>MQRKRKHNNLLKLSLTLLVLFPQYSISESLPKYHPLKEDRVAMERPNSAPQMAYNVNKKFEGVADRFGNKDLEGAMKNLEAMLEWNLSKYEKAVVYQFMGFVYVQQNDVDSAIEVFKKTVDYNVLSNSQHQGTVFNLASLYGSQEKWDLAIDSLMEFFMFEQDPAAESYIMAGIAYFQKGQPLEALPYIHIANQKAEKPKETWLQLELAILFINRRYDEVVAIVKQLATYWPDKGQYWETMAGA</sequence>
<name>A0A382HHR5_9ZZZZ</name>
<dbReference type="InterPro" id="IPR019734">
    <property type="entry name" value="TPR_rpt"/>
</dbReference>
<reference evidence="1" key="1">
    <citation type="submission" date="2018-05" db="EMBL/GenBank/DDBJ databases">
        <authorList>
            <person name="Lanie J.A."/>
            <person name="Ng W.-L."/>
            <person name="Kazmierczak K.M."/>
            <person name="Andrzejewski T.M."/>
            <person name="Davidsen T.M."/>
            <person name="Wayne K.J."/>
            <person name="Tettelin H."/>
            <person name="Glass J.I."/>
            <person name="Rusch D."/>
            <person name="Podicherti R."/>
            <person name="Tsui H.-C.T."/>
            <person name="Winkler M.E."/>
        </authorList>
    </citation>
    <scope>NUCLEOTIDE SEQUENCE</scope>
</reference>